<evidence type="ECO:0000313" key="3">
    <source>
        <dbReference type="Proteomes" id="UP000243978"/>
    </source>
</evidence>
<feature type="transmembrane region" description="Helical" evidence="1">
    <location>
        <begin position="167"/>
        <end position="187"/>
    </location>
</feature>
<keyword evidence="3" id="KW-1185">Reference proteome</keyword>
<gene>
    <name evidence="2" type="ORF">C8N43_2530</name>
</gene>
<dbReference type="EMBL" id="QBKS01000001">
    <property type="protein sequence ID" value="PTX57857.1"/>
    <property type="molecule type" value="Genomic_DNA"/>
</dbReference>
<dbReference type="AlphaFoldDB" id="A0A2T6BPF8"/>
<sequence>MQRTHFYTDTNNGIALREHERREFERAITVLRGEVANVAAHMAVDGATRAAYDRQVTRYAEELRAKARAGKIPWRQAAKEANEIRNLIMQSLRGRSTPVGRALAEYLKKEGKTLNEMIAKKTIDTYGKGADFNKLSAVQKNRVYSEVVKSAGKSSPKWTPLMRKVSTAGRGLIVLSLSVSVYVIATSDDKVAAAKKEGAVLGAGIAGGVAGGALAGLACGPGAPVCVTVGAFVGGALAAFGVDMFF</sequence>
<organism evidence="2 3">
    <name type="scientific">Litoreibacter ponti</name>
    <dbReference type="NCBI Taxonomy" id="1510457"/>
    <lineage>
        <taxon>Bacteria</taxon>
        <taxon>Pseudomonadati</taxon>
        <taxon>Pseudomonadota</taxon>
        <taxon>Alphaproteobacteria</taxon>
        <taxon>Rhodobacterales</taxon>
        <taxon>Roseobacteraceae</taxon>
        <taxon>Litoreibacter</taxon>
    </lineage>
</organism>
<keyword evidence="1" id="KW-1133">Transmembrane helix</keyword>
<reference evidence="2 3" key="1">
    <citation type="submission" date="2018-04" db="EMBL/GenBank/DDBJ databases">
        <title>Genomic Encyclopedia of Archaeal and Bacterial Type Strains, Phase II (KMG-II): from individual species to whole genera.</title>
        <authorList>
            <person name="Goeker M."/>
        </authorList>
    </citation>
    <scope>NUCLEOTIDE SEQUENCE [LARGE SCALE GENOMIC DNA]</scope>
    <source>
        <strain evidence="2 3">DSM 100977</strain>
    </source>
</reference>
<keyword evidence="1" id="KW-0472">Membrane</keyword>
<protein>
    <submittedName>
        <fullName evidence="2">Uncharacterized protein</fullName>
    </submittedName>
</protein>
<evidence type="ECO:0000256" key="1">
    <source>
        <dbReference type="SAM" id="Phobius"/>
    </source>
</evidence>
<feature type="transmembrane region" description="Helical" evidence="1">
    <location>
        <begin position="225"/>
        <end position="245"/>
    </location>
</feature>
<dbReference type="RefSeq" id="WP_211308586.1">
    <property type="nucleotide sequence ID" value="NZ_QBKS01000001.1"/>
</dbReference>
<name>A0A2T6BPF8_9RHOB</name>
<dbReference type="Proteomes" id="UP000243978">
    <property type="component" value="Unassembled WGS sequence"/>
</dbReference>
<feature type="transmembrane region" description="Helical" evidence="1">
    <location>
        <begin position="199"/>
        <end position="218"/>
    </location>
</feature>
<evidence type="ECO:0000313" key="2">
    <source>
        <dbReference type="EMBL" id="PTX57857.1"/>
    </source>
</evidence>
<proteinExistence type="predicted"/>
<accession>A0A2T6BPF8</accession>
<keyword evidence="1" id="KW-0812">Transmembrane</keyword>
<comment type="caution">
    <text evidence="2">The sequence shown here is derived from an EMBL/GenBank/DDBJ whole genome shotgun (WGS) entry which is preliminary data.</text>
</comment>